<keyword evidence="2" id="KW-0946">Virion</keyword>
<proteinExistence type="predicted"/>
<protein>
    <submittedName>
        <fullName evidence="2">Spore coat protein GerQ</fullName>
    </submittedName>
</protein>
<evidence type="ECO:0000313" key="3">
    <source>
        <dbReference type="Proteomes" id="UP000698173"/>
    </source>
</evidence>
<comment type="caution">
    <text evidence="2">The sequence shown here is derived from an EMBL/GenBank/DDBJ whole genome shotgun (WGS) entry which is preliminary data.</text>
</comment>
<accession>A0A921KFI0</accession>
<dbReference type="InterPro" id="IPR014099">
    <property type="entry name" value="Spore_coat_GerQ"/>
</dbReference>
<reference evidence="2" key="2">
    <citation type="submission" date="2021-09" db="EMBL/GenBank/DDBJ databases">
        <authorList>
            <person name="Gilroy R."/>
        </authorList>
    </citation>
    <scope>NUCLEOTIDE SEQUENCE</scope>
    <source>
        <strain evidence="2">CHK171-7178</strain>
    </source>
</reference>
<sequence length="116" mass="13430">MVQYYWNQPYQNQHVTPPQVTLPAGGRQPGPPRREESYIENILRLNRGEPGTFHFSFEHALDNGKNTKSVRGTVEAAGRDHVILSDSSTGHRFLFPMIYFDYAEFDNEVKYFPQQP</sequence>
<dbReference type="Pfam" id="PF09671">
    <property type="entry name" value="Spore_GerQ"/>
    <property type="match status" value="1"/>
</dbReference>
<reference evidence="2" key="1">
    <citation type="journal article" date="2021" name="PeerJ">
        <title>Extensive microbial diversity within the chicken gut microbiome revealed by metagenomics and culture.</title>
        <authorList>
            <person name="Gilroy R."/>
            <person name="Ravi A."/>
            <person name="Getino M."/>
            <person name="Pursley I."/>
            <person name="Horton D.L."/>
            <person name="Alikhan N.F."/>
            <person name="Baker D."/>
            <person name="Gharbi K."/>
            <person name="Hall N."/>
            <person name="Watson M."/>
            <person name="Adriaenssens E.M."/>
            <person name="Foster-Nyarko E."/>
            <person name="Jarju S."/>
            <person name="Secka A."/>
            <person name="Antonio M."/>
            <person name="Oren A."/>
            <person name="Chaudhuri R.R."/>
            <person name="La Ragione R."/>
            <person name="Hildebrand F."/>
            <person name="Pallen M.J."/>
        </authorList>
    </citation>
    <scope>NUCLEOTIDE SEQUENCE</scope>
    <source>
        <strain evidence="2">CHK171-7178</strain>
    </source>
</reference>
<evidence type="ECO:0000313" key="2">
    <source>
        <dbReference type="EMBL" id="HJF33194.1"/>
    </source>
</evidence>
<keyword evidence="2" id="KW-0167">Capsid protein</keyword>
<dbReference type="EMBL" id="DYWT01000245">
    <property type="protein sequence ID" value="HJF33194.1"/>
    <property type="molecule type" value="Genomic_DNA"/>
</dbReference>
<name>A0A921KFI0_SPOPS</name>
<dbReference type="Proteomes" id="UP000698173">
    <property type="component" value="Unassembled WGS sequence"/>
</dbReference>
<dbReference type="AlphaFoldDB" id="A0A921KFI0"/>
<gene>
    <name evidence="2" type="primary">gerQ</name>
    <name evidence="2" type="ORF">K8V56_15645</name>
</gene>
<feature type="region of interest" description="Disordered" evidence="1">
    <location>
        <begin position="15"/>
        <end position="34"/>
    </location>
</feature>
<evidence type="ECO:0000256" key="1">
    <source>
        <dbReference type="SAM" id="MobiDB-lite"/>
    </source>
</evidence>
<organism evidence="2 3">
    <name type="scientific">Sporosarcina psychrophila</name>
    <name type="common">Bacillus psychrophilus</name>
    <dbReference type="NCBI Taxonomy" id="1476"/>
    <lineage>
        <taxon>Bacteria</taxon>
        <taxon>Bacillati</taxon>
        <taxon>Bacillota</taxon>
        <taxon>Bacilli</taxon>
        <taxon>Bacillales</taxon>
        <taxon>Caryophanaceae</taxon>
        <taxon>Sporosarcina</taxon>
    </lineage>
</organism>
<dbReference type="NCBIfam" id="TIGR02728">
    <property type="entry name" value="spore_gerQ"/>
    <property type="match status" value="1"/>
</dbReference>